<feature type="domain" description="Methyltransferase" evidence="1">
    <location>
        <begin position="108"/>
        <end position="197"/>
    </location>
</feature>
<dbReference type="InterPro" id="IPR041698">
    <property type="entry name" value="Methyltransf_25"/>
</dbReference>
<dbReference type="InterPro" id="IPR029063">
    <property type="entry name" value="SAM-dependent_MTases_sf"/>
</dbReference>
<organism evidence="3 4">
    <name type="scientific">Arthrobacter stackebrandtii</name>
    <dbReference type="NCBI Taxonomy" id="272161"/>
    <lineage>
        <taxon>Bacteria</taxon>
        <taxon>Bacillati</taxon>
        <taxon>Actinomycetota</taxon>
        <taxon>Actinomycetes</taxon>
        <taxon>Micrococcales</taxon>
        <taxon>Micrococcaceae</taxon>
        <taxon>Arthrobacter</taxon>
    </lineage>
</organism>
<sequence length="303" mass="31230">MDTAALNTLLCPICGLDFSTRGGHSVSCANSHSFDIARQGYLNLLTGHGTKFVPDTAAMVAARDAFLDAGHYRPLADGLVDTVGPLLSDSAASSNTGSGTPEPALPVVVDAGTGTGWYLHQLLAGLDRDGRPAPAAVGLDISKFALRRAARRNPGAVNVVWDLWRELPLGAGTADVVLVIFAPRNSAEFARILKPGGHLVVVTPMPGHLAEIADAAGLLGIQEDKEAALGESFGAEFDLVNSRELAVPLQLAPADVGNVSLMGPAGHHLDAVALGDRLAGLPALTEATAAFRISVFEVAAARA</sequence>
<dbReference type="PIRSF" id="PIRSF018249">
    <property type="entry name" value="MyrA_prd"/>
    <property type="match status" value="1"/>
</dbReference>
<dbReference type="GO" id="GO:0052911">
    <property type="term" value="F:23S rRNA (guanine(745)-N(1))-methyltransferase activity"/>
    <property type="evidence" value="ECO:0007669"/>
    <property type="project" value="UniProtKB-EC"/>
</dbReference>
<evidence type="ECO:0000259" key="1">
    <source>
        <dbReference type="Pfam" id="PF13649"/>
    </source>
</evidence>
<feature type="domain" description="23S rRNA (guanine(745)-N(1))-methyltransferase N-terminal" evidence="2">
    <location>
        <begin position="10"/>
        <end position="45"/>
    </location>
</feature>
<gene>
    <name evidence="3" type="ORF">JOF48_003449</name>
</gene>
<evidence type="ECO:0000313" key="3">
    <source>
        <dbReference type="EMBL" id="MBP2414650.1"/>
    </source>
</evidence>
<reference evidence="3 4" key="1">
    <citation type="submission" date="2021-03" db="EMBL/GenBank/DDBJ databases">
        <title>Sequencing the genomes of 1000 actinobacteria strains.</title>
        <authorList>
            <person name="Klenk H.-P."/>
        </authorList>
    </citation>
    <scope>NUCLEOTIDE SEQUENCE [LARGE SCALE GENOMIC DNA]</scope>
    <source>
        <strain evidence="3 4">DSM 16005</strain>
    </source>
</reference>
<dbReference type="EMBL" id="JAGIOI010000001">
    <property type="protein sequence ID" value="MBP2414650.1"/>
    <property type="molecule type" value="Genomic_DNA"/>
</dbReference>
<dbReference type="Gene3D" id="3.40.50.150">
    <property type="entry name" value="Vaccinia Virus protein VP39"/>
    <property type="match status" value="1"/>
</dbReference>
<dbReference type="Proteomes" id="UP000711614">
    <property type="component" value="Unassembled WGS sequence"/>
</dbReference>
<dbReference type="RefSeq" id="WP_209682788.1">
    <property type="nucleotide sequence ID" value="NZ_JAGIOI010000001.1"/>
</dbReference>
<keyword evidence="4" id="KW-1185">Reference proteome</keyword>
<dbReference type="EC" id="2.1.1.187" evidence="3"/>
<dbReference type="InterPro" id="IPR048647">
    <property type="entry name" value="RlmA_N"/>
</dbReference>
<name>A0ABS4Z1P7_9MICC</name>
<evidence type="ECO:0000259" key="2">
    <source>
        <dbReference type="Pfam" id="PF21302"/>
    </source>
</evidence>
<dbReference type="InterPro" id="IPR016718">
    <property type="entry name" value="rRNA_m1G-MeTrfase_A_prd"/>
</dbReference>
<keyword evidence="3" id="KW-0489">Methyltransferase</keyword>
<evidence type="ECO:0000313" key="4">
    <source>
        <dbReference type="Proteomes" id="UP000711614"/>
    </source>
</evidence>
<dbReference type="Pfam" id="PF13649">
    <property type="entry name" value="Methyltransf_25"/>
    <property type="match status" value="1"/>
</dbReference>
<accession>A0ABS4Z1P7</accession>
<dbReference type="Pfam" id="PF21302">
    <property type="entry name" value="Zn_ribbon_RlmA"/>
    <property type="match status" value="1"/>
</dbReference>
<dbReference type="CDD" id="cd02440">
    <property type="entry name" value="AdoMet_MTases"/>
    <property type="match status" value="1"/>
</dbReference>
<comment type="caution">
    <text evidence="3">The sequence shown here is derived from an EMBL/GenBank/DDBJ whole genome shotgun (WGS) entry which is preliminary data.</text>
</comment>
<dbReference type="SUPFAM" id="SSF53335">
    <property type="entry name" value="S-adenosyl-L-methionine-dependent methyltransferases"/>
    <property type="match status" value="1"/>
</dbReference>
<protein>
    <submittedName>
        <fullName evidence="3">23S rRNA (Guanine745-N1)-methyltransferase</fullName>
        <ecNumber evidence="3">2.1.1.187</ecNumber>
    </submittedName>
</protein>
<proteinExistence type="predicted"/>
<keyword evidence="3" id="KW-0808">Transferase</keyword>